<comment type="caution">
    <text evidence="2">The sequence shown here is derived from an EMBL/GenBank/DDBJ whole genome shotgun (WGS) entry which is preliminary data.</text>
</comment>
<accession>A0A836ANZ3</accession>
<evidence type="ECO:0000256" key="1">
    <source>
        <dbReference type="SAM" id="MobiDB-lite"/>
    </source>
</evidence>
<dbReference type="AlphaFoldDB" id="A0A836ANZ3"/>
<proteinExistence type="predicted"/>
<reference evidence="2 3" key="1">
    <citation type="submission" date="2020-12" db="EMBL/GenBank/DDBJ databases">
        <title>De novo assembly of Tibetan sheep genome.</title>
        <authorList>
            <person name="Li X."/>
        </authorList>
    </citation>
    <scope>NUCLEOTIDE SEQUENCE [LARGE SCALE GENOMIC DNA]</scope>
    <source>
        <tissue evidence="2">Heart</tissue>
    </source>
</reference>
<dbReference type="Proteomes" id="UP000664991">
    <property type="component" value="Unassembled WGS sequence"/>
</dbReference>
<organism evidence="2 3">
    <name type="scientific">Ovis aries</name>
    <name type="common">Sheep</name>
    <dbReference type="NCBI Taxonomy" id="9940"/>
    <lineage>
        <taxon>Eukaryota</taxon>
        <taxon>Metazoa</taxon>
        <taxon>Chordata</taxon>
        <taxon>Craniata</taxon>
        <taxon>Vertebrata</taxon>
        <taxon>Euteleostomi</taxon>
        <taxon>Mammalia</taxon>
        <taxon>Eutheria</taxon>
        <taxon>Laurasiatheria</taxon>
        <taxon>Artiodactyla</taxon>
        <taxon>Ruminantia</taxon>
        <taxon>Pecora</taxon>
        <taxon>Bovidae</taxon>
        <taxon>Caprinae</taxon>
        <taxon>Ovis</taxon>
    </lineage>
</organism>
<feature type="non-terminal residue" evidence="2">
    <location>
        <position position="1"/>
    </location>
</feature>
<protein>
    <submittedName>
        <fullName evidence="2">Uncharacterized protein</fullName>
    </submittedName>
</protein>
<feature type="region of interest" description="Disordered" evidence="1">
    <location>
        <begin position="119"/>
        <end position="140"/>
    </location>
</feature>
<name>A0A836ANZ3_SHEEP</name>
<evidence type="ECO:0000313" key="2">
    <source>
        <dbReference type="EMBL" id="KAG5215052.1"/>
    </source>
</evidence>
<sequence>ARRRGPDREVSSGSWVPLVFAATATDRPPDSLSRTGPNRHDERVLLGWDSGVWLAVCLHLCLLQESTSSQNLAALRKEGSLGCVLQSCCHWNQAACCCGNRLRCDGLLRPVYKMNSEASISSSASQGDEGEEPVGSLGPA</sequence>
<gene>
    <name evidence="2" type="ORF">JEQ12_000628</name>
</gene>
<dbReference type="EMBL" id="JAEMGP010000001">
    <property type="protein sequence ID" value="KAG5215052.1"/>
    <property type="molecule type" value="Genomic_DNA"/>
</dbReference>
<evidence type="ECO:0000313" key="3">
    <source>
        <dbReference type="Proteomes" id="UP000664991"/>
    </source>
</evidence>